<dbReference type="Pfam" id="PF12412">
    <property type="entry name" value="DUF3667"/>
    <property type="match status" value="1"/>
</dbReference>
<evidence type="ECO:0000256" key="1">
    <source>
        <dbReference type="SAM" id="Phobius"/>
    </source>
</evidence>
<gene>
    <name evidence="2" type="ORF">GCM10022257_23180</name>
</gene>
<keyword evidence="3" id="KW-1185">Reference proteome</keyword>
<dbReference type="RefSeq" id="WP_139002592.1">
    <property type="nucleotide sequence ID" value="NZ_BAABAV010000002.1"/>
</dbReference>
<feature type="transmembrane region" description="Helical" evidence="1">
    <location>
        <begin position="269"/>
        <end position="288"/>
    </location>
</feature>
<keyword evidence="1" id="KW-0472">Membrane</keyword>
<protein>
    <submittedName>
        <fullName evidence="2">DUF3667 domain-containing protein</fullName>
    </submittedName>
</protein>
<keyword evidence="1" id="KW-0812">Transmembrane</keyword>
<comment type="caution">
    <text evidence="2">The sequence shown here is derived from an EMBL/GenBank/DDBJ whole genome shotgun (WGS) entry which is preliminary data.</text>
</comment>
<reference evidence="3" key="1">
    <citation type="journal article" date="2019" name="Int. J. Syst. Evol. Microbiol.">
        <title>The Global Catalogue of Microorganisms (GCM) 10K type strain sequencing project: providing services to taxonomists for standard genome sequencing and annotation.</title>
        <authorList>
            <consortium name="The Broad Institute Genomics Platform"/>
            <consortium name="The Broad Institute Genome Sequencing Center for Infectious Disease"/>
            <person name="Wu L."/>
            <person name="Ma J."/>
        </authorList>
    </citation>
    <scope>NUCLEOTIDE SEQUENCE [LARGE SCALE GENOMIC DNA]</scope>
    <source>
        <strain evidence="3">JCM 17452</strain>
    </source>
</reference>
<dbReference type="InterPro" id="IPR022134">
    <property type="entry name" value="DUF3667"/>
</dbReference>
<keyword evidence="1" id="KW-1133">Transmembrane helix</keyword>
<proteinExistence type="predicted"/>
<dbReference type="EMBL" id="BAABAV010000002">
    <property type="protein sequence ID" value="GAA4270217.1"/>
    <property type="molecule type" value="Genomic_DNA"/>
</dbReference>
<name>A0ABP8EDP6_9FLAO</name>
<evidence type="ECO:0000313" key="2">
    <source>
        <dbReference type="EMBL" id="GAA4270217.1"/>
    </source>
</evidence>
<feature type="transmembrane region" description="Helical" evidence="1">
    <location>
        <begin position="300"/>
        <end position="322"/>
    </location>
</feature>
<organism evidence="2 3">
    <name type="scientific">Hyunsoonleella aestuarii</name>
    <dbReference type="NCBI Taxonomy" id="912802"/>
    <lineage>
        <taxon>Bacteria</taxon>
        <taxon>Pseudomonadati</taxon>
        <taxon>Bacteroidota</taxon>
        <taxon>Flavobacteriia</taxon>
        <taxon>Flavobacteriales</taxon>
        <taxon>Flavobacteriaceae</taxon>
    </lineage>
</organism>
<dbReference type="Proteomes" id="UP001500027">
    <property type="component" value="Unassembled WGS sequence"/>
</dbReference>
<sequence length="386" mass="44338">MSKEQEICKNCESQFDEGFYFCPYCGQQAKEELTVGVLFYNTISNYFSFDARFLKSFFPLMFKPGCLAKRFIEGKRLLYLHPAQMYLFISVVFFFLLSVTVVRNQVETLDTNLKKTLNKPIISDSLKQESIKVLDSTIMDSIFKHLGTADITGLGINDIKASDSIKKDSILTPLKNVNIPGLEIKDVEAIDSIIQANTTKETKESLAFDFNRKKVDSLIALGAADEDVFKAMGMSDDAGSIARKFYSQVLKFYKQRNGGQILQAFYDTIPISLFVLLPIFALILKLFFRKRGSYAHHLVFSFYYFSFLFSVFSLILIINNFIEIPDSLDFLIVMSTYFYLLIAIKHFYQQGWFISFIKTGMTTFIYLMFVVPIALIIISLVSFFFY</sequence>
<feature type="transmembrane region" description="Helical" evidence="1">
    <location>
        <begin position="85"/>
        <end position="102"/>
    </location>
</feature>
<feature type="transmembrane region" description="Helical" evidence="1">
    <location>
        <begin position="364"/>
        <end position="385"/>
    </location>
</feature>
<accession>A0ABP8EDP6</accession>
<evidence type="ECO:0000313" key="3">
    <source>
        <dbReference type="Proteomes" id="UP001500027"/>
    </source>
</evidence>